<gene>
    <name evidence="1" type="ORF">GSBLH_T00004737001</name>
</gene>
<sequence length="465" mass="53560">MQGIMNKELDHVKTVCLSKVVNADSAVILMNAYYVCRPDERPAIKRVEIPPQQRYLQYLLGEKLEKAQKQRDLDGIVSRLMEFNIYDTTTLLLIVHELLAVPIRSSLLVQNVTILAAKLAYNVPRLGCMLIDQIYERIFCFLDAMARERIQEITSLLDLVGMMFEYSLFSEDQIVNLLYLFIEYGHIATPDMRKRLSFLPSRPFVAHPLVPFLHDPPQNVFRLRLAVQLASQCAPFLDETVFDDYLVYLQHYFLCKVDVDIETINEYQTLLANFCINPPFKSYMEAENAVAALEVKAGNGASRPFLHSSIYVLDKNEDTEESEKAEQIEESLFAAESTKQVDETELMLEKKYNERMKVGQTQITNHRVNLDNMVIPMDLQGAARSQNKARFFVKGKNGVAVAEIEPRLTEEQLEKQRLQRLQQSRETRRLKRKTILLNEAQDIELDDSVLPNTNDRVATSVASRW</sequence>
<dbReference type="GO" id="GO:0000184">
    <property type="term" value="P:nuclear-transcribed mRNA catabolic process, nonsense-mediated decay"/>
    <property type="evidence" value="ECO:0007669"/>
    <property type="project" value="InterPro"/>
</dbReference>
<proteinExistence type="predicted"/>
<reference evidence="1" key="1">
    <citation type="submission" date="2010-02" db="EMBL/GenBank/DDBJ databases">
        <title>Sequencing and annotation of the Blastocystis hominis genome.</title>
        <authorList>
            <person name="Wincker P."/>
        </authorList>
    </citation>
    <scope>NUCLEOTIDE SEQUENCE</scope>
    <source>
        <strain evidence="1">Singapore isolate B</strain>
    </source>
</reference>
<evidence type="ECO:0000313" key="1">
    <source>
        <dbReference type="EMBL" id="CBK25104.2"/>
    </source>
</evidence>
<organism evidence="1">
    <name type="scientific">Blastocystis hominis</name>
    <dbReference type="NCBI Taxonomy" id="12968"/>
    <lineage>
        <taxon>Eukaryota</taxon>
        <taxon>Sar</taxon>
        <taxon>Stramenopiles</taxon>
        <taxon>Bigyra</taxon>
        <taxon>Opalozoa</taxon>
        <taxon>Opalinata</taxon>
        <taxon>Blastocystidae</taxon>
        <taxon>Blastocystis</taxon>
    </lineage>
</organism>
<dbReference type="Gene3D" id="1.25.40.180">
    <property type="match status" value="1"/>
</dbReference>
<dbReference type="RefSeq" id="XP_012899152.1">
    <property type="nucleotide sequence ID" value="XM_013043698.1"/>
</dbReference>
<dbReference type="EMBL" id="FN668690">
    <property type="protein sequence ID" value="CBK25104.2"/>
    <property type="molecule type" value="Genomic_DNA"/>
</dbReference>
<dbReference type="OrthoDB" id="27832at2759"/>
<name>D8MAL5_BLAHO</name>
<evidence type="ECO:0000313" key="2">
    <source>
        <dbReference type="Proteomes" id="UP000008312"/>
    </source>
</evidence>
<dbReference type="GO" id="GO:0035145">
    <property type="term" value="C:exon-exon junction complex"/>
    <property type="evidence" value="ECO:0007669"/>
    <property type="project" value="TreeGrafter"/>
</dbReference>
<protein>
    <recommendedName>
        <fullName evidence="3">MIF4G domain-containing protein</fullName>
    </recommendedName>
</protein>
<dbReference type="GO" id="GO:0005737">
    <property type="term" value="C:cytoplasm"/>
    <property type="evidence" value="ECO:0007669"/>
    <property type="project" value="TreeGrafter"/>
</dbReference>
<dbReference type="PANTHER" id="PTHR12839">
    <property type="entry name" value="NONSENSE-MEDIATED MRNA DECAY PROTEIN 2 UP-FRAMESHIFT SUPPRESSOR 2"/>
    <property type="match status" value="1"/>
</dbReference>
<dbReference type="SUPFAM" id="SSF48371">
    <property type="entry name" value="ARM repeat"/>
    <property type="match status" value="1"/>
</dbReference>
<dbReference type="InterPro" id="IPR039762">
    <property type="entry name" value="Nmd2/UPF2"/>
</dbReference>
<dbReference type="InterPro" id="IPR016024">
    <property type="entry name" value="ARM-type_fold"/>
</dbReference>
<evidence type="ECO:0008006" key="3">
    <source>
        <dbReference type="Google" id="ProtNLM"/>
    </source>
</evidence>
<dbReference type="PANTHER" id="PTHR12839:SF7">
    <property type="entry name" value="REGULATOR OF NONSENSE TRANSCRIPTS 2"/>
    <property type="match status" value="1"/>
</dbReference>
<dbReference type="AlphaFoldDB" id="D8MAL5"/>
<dbReference type="Proteomes" id="UP000008312">
    <property type="component" value="Unassembled WGS sequence"/>
</dbReference>
<accession>D8MAL5</accession>
<dbReference type="GeneID" id="24921743"/>
<keyword evidence="2" id="KW-1185">Reference proteome</keyword>
<dbReference type="InParanoid" id="D8MAL5"/>